<comment type="caution">
    <text evidence="1">The sequence shown here is derived from an EMBL/GenBank/DDBJ whole genome shotgun (WGS) entry which is preliminary data.</text>
</comment>
<gene>
    <name evidence="1" type="ORF">NUW58_g10588</name>
</gene>
<dbReference type="EMBL" id="JAPDGR010004959">
    <property type="protein sequence ID" value="KAJ2966773.1"/>
    <property type="molecule type" value="Genomic_DNA"/>
</dbReference>
<evidence type="ECO:0000313" key="1">
    <source>
        <dbReference type="EMBL" id="KAJ2966773.1"/>
    </source>
</evidence>
<accession>A0ACC1MJQ7</accession>
<evidence type="ECO:0000313" key="2">
    <source>
        <dbReference type="Proteomes" id="UP001143856"/>
    </source>
</evidence>
<keyword evidence="2" id="KW-1185">Reference proteome</keyword>
<name>A0ACC1MJQ7_9PEZI</name>
<protein>
    <submittedName>
        <fullName evidence="1">Uncharacterized protein</fullName>
    </submittedName>
</protein>
<proteinExistence type="predicted"/>
<organism evidence="1 2">
    <name type="scientific">Xylaria curta</name>
    <dbReference type="NCBI Taxonomy" id="42375"/>
    <lineage>
        <taxon>Eukaryota</taxon>
        <taxon>Fungi</taxon>
        <taxon>Dikarya</taxon>
        <taxon>Ascomycota</taxon>
        <taxon>Pezizomycotina</taxon>
        <taxon>Sordariomycetes</taxon>
        <taxon>Xylariomycetidae</taxon>
        <taxon>Xylariales</taxon>
        <taxon>Xylariaceae</taxon>
        <taxon>Xylaria</taxon>
    </lineage>
</organism>
<dbReference type="Proteomes" id="UP001143856">
    <property type="component" value="Unassembled WGS sequence"/>
</dbReference>
<reference evidence="1" key="1">
    <citation type="submission" date="2022-10" db="EMBL/GenBank/DDBJ databases">
        <title>Genome Sequence of Xylaria curta.</title>
        <authorList>
            <person name="Buettner E."/>
        </authorList>
    </citation>
    <scope>NUCLEOTIDE SEQUENCE</scope>
    <source>
        <strain evidence="1">Babe10</strain>
    </source>
</reference>
<sequence length="233" mass="25058">MKIATAIAIFGAIVPALGVKLPLKTSSRWILDDEGKRVKLRCVNWAGHLETNTPEGLNKQSVGYIADFVAAQGFNCVRLTFSIDHALNPDVPLSQAFSSAASTASVDVNAMNSMYTKIVEKNAFAASGTTRDAFAAVIAALWERGVMTILDNHVSKAGWCCNLTDGNGWWDEAAGYNSANSRFFHTDNWLKGLESMASWAKSQPGVAHSTGDKTGTTSSARLQSACTRLTRTH</sequence>